<feature type="region of interest" description="Disordered" evidence="1">
    <location>
        <begin position="182"/>
        <end position="209"/>
    </location>
</feature>
<protein>
    <submittedName>
        <fullName evidence="3">Uncharacterized protein</fullName>
    </submittedName>
</protein>
<evidence type="ECO:0000256" key="1">
    <source>
        <dbReference type="SAM" id="MobiDB-lite"/>
    </source>
</evidence>
<comment type="caution">
    <text evidence="3">The sequence shown here is derived from an EMBL/GenBank/DDBJ whole genome shotgun (WGS) entry which is preliminary data.</text>
</comment>
<reference evidence="3" key="1">
    <citation type="journal article" date="2020" name="Microb. Genom.">
        <title>Genetic diversity of clinical and environmental Mucorales isolates obtained from an investigation of mucormycosis cases among solid organ transplant recipients.</title>
        <authorList>
            <person name="Nguyen M.H."/>
            <person name="Kaul D."/>
            <person name="Muto C."/>
            <person name="Cheng S.J."/>
            <person name="Richter R.A."/>
            <person name="Bruno V.M."/>
            <person name="Liu G."/>
            <person name="Beyhan S."/>
            <person name="Sundermann A.J."/>
            <person name="Mounaud S."/>
            <person name="Pasculle A.W."/>
            <person name="Nierman W.C."/>
            <person name="Driscoll E."/>
            <person name="Cumbie R."/>
            <person name="Clancy C.J."/>
            <person name="Dupont C.L."/>
        </authorList>
    </citation>
    <scope>NUCLEOTIDE SEQUENCE</scope>
    <source>
        <strain evidence="3">GL16</strain>
    </source>
</reference>
<evidence type="ECO:0000256" key="2">
    <source>
        <dbReference type="SAM" id="Phobius"/>
    </source>
</evidence>
<organism evidence="3 4">
    <name type="scientific">Rhizopus oryzae</name>
    <name type="common">Mucormycosis agent</name>
    <name type="synonym">Rhizopus arrhizus var. delemar</name>
    <dbReference type="NCBI Taxonomy" id="64495"/>
    <lineage>
        <taxon>Eukaryota</taxon>
        <taxon>Fungi</taxon>
        <taxon>Fungi incertae sedis</taxon>
        <taxon>Mucoromycota</taxon>
        <taxon>Mucoromycotina</taxon>
        <taxon>Mucoromycetes</taxon>
        <taxon>Mucorales</taxon>
        <taxon>Mucorineae</taxon>
        <taxon>Rhizopodaceae</taxon>
        <taxon>Rhizopus</taxon>
    </lineage>
</organism>
<dbReference type="Proteomes" id="UP000717996">
    <property type="component" value="Unassembled WGS sequence"/>
</dbReference>
<proteinExistence type="predicted"/>
<gene>
    <name evidence="3" type="ORF">G6F51_001246</name>
</gene>
<sequence length="553" mass="60767">MTPSKKENTTVSHKEFTLTRSERRPTATFHNKKTNTVIFIKYTAEPLIIRKKHMKSSNAAANMANLIQTASHSTITAVTQRATFIRNSPFKTTSVDHNDTDYLANNLHHNATNSFTHAVHVITSTENWDNSVSVDRTFSTHIPTRTRNSKHQMSTKTEEADFSNMESNLTMYKTKMPIGSDIKSTSASTTVDHISKDKDSKTKQTDISRASASRNFPKMDKFTLTDARGFFTGSETTEDYTKATIIYASRDTKMPKEAKNYTSSDITTMITSTTTATISTTMIMTATATKDGNNIYTPKLTYRYHTLSWLSGDFTFSAPTSTTITTSSAILGAKPSNTDDSPEYIAPNIGVIIPETSSSVIIKFTHPSYSQMVQDDLLTARFVQSLPLLVSHSLNISPDNVIITTISYLLDQDSGLVVSLAIPNDQVSNLQNLISNQTSILYSGNNSQLANLIDPSYFVVSNQSFGHSEQSTAGTDGSSSGLSKSVLIAVCVSVGTFIYAIVAVVVYKVYKKQKNIEQAANPTVRVHCISEPIMQDNSLERSINSQPPHPASL</sequence>
<feature type="transmembrane region" description="Helical" evidence="2">
    <location>
        <begin position="486"/>
        <end position="507"/>
    </location>
</feature>
<feature type="region of interest" description="Disordered" evidence="1">
    <location>
        <begin position="1"/>
        <end position="22"/>
    </location>
</feature>
<keyword evidence="2" id="KW-0472">Membrane</keyword>
<evidence type="ECO:0000313" key="3">
    <source>
        <dbReference type="EMBL" id="KAG1552414.1"/>
    </source>
</evidence>
<dbReference type="AlphaFoldDB" id="A0A9P6YMW6"/>
<dbReference type="EMBL" id="JAANIT010000089">
    <property type="protein sequence ID" value="KAG1552414.1"/>
    <property type="molecule type" value="Genomic_DNA"/>
</dbReference>
<evidence type="ECO:0000313" key="4">
    <source>
        <dbReference type="Proteomes" id="UP000717996"/>
    </source>
</evidence>
<feature type="compositionally biased region" description="Basic and acidic residues" evidence="1">
    <location>
        <begin position="193"/>
        <end position="206"/>
    </location>
</feature>
<feature type="compositionally biased region" description="Polar residues" evidence="1">
    <location>
        <begin position="182"/>
        <end position="192"/>
    </location>
</feature>
<keyword evidence="2" id="KW-0812">Transmembrane</keyword>
<accession>A0A9P6YMW6</accession>
<dbReference type="OrthoDB" id="2443140at2759"/>
<keyword evidence="2" id="KW-1133">Transmembrane helix</keyword>
<name>A0A9P6YMW6_RHIOR</name>